<dbReference type="EMBL" id="BAAAZR010000001">
    <property type="protein sequence ID" value="GAA3793353.1"/>
    <property type="molecule type" value="Genomic_DNA"/>
</dbReference>
<accession>A0ABP7HNL6</accession>
<gene>
    <name evidence="1" type="ORF">GCM10022226_10810</name>
</gene>
<comment type="caution">
    <text evidence="1">The sequence shown here is derived from an EMBL/GenBank/DDBJ whole genome shotgun (WGS) entry which is preliminary data.</text>
</comment>
<evidence type="ECO:0000313" key="2">
    <source>
        <dbReference type="Proteomes" id="UP001500888"/>
    </source>
</evidence>
<reference evidence="2" key="1">
    <citation type="journal article" date="2019" name="Int. J. Syst. Evol. Microbiol.">
        <title>The Global Catalogue of Microorganisms (GCM) 10K type strain sequencing project: providing services to taxonomists for standard genome sequencing and annotation.</title>
        <authorList>
            <consortium name="The Broad Institute Genomics Platform"/>
            <consortium name="The Broad Institute Genome Sequencing Center for Infectious Disease"/>
            <person name="Wu L."/>
            <person name="Ma J."/>
        </authorList>
    </citation>
    <scope>NUCLEOTIDE SEQUENCE [LARGE SCALE GENOMIC DNA]</scope>
    <source>
        <strain evidence="2">JCM 16908</strain>
    </source>
</reference>
<protein>
    <submittedName>
        <fullName evidence="1">Uncharacterized protein</fullName>
    </submittedName>
</protein>
<organism evidence="1 2">
    <name type="scientific">Sphaerisporangium flaviroseum</name>
    <dbReference type="NCBI Taxonomy" id="509199"/>
    <lineage>
        <taxon>Bacteria</taxon>
        <taxon>Bacillati</taxon>
        <taxon>Actinomycetota</taxon>
        <taxon>Actinomycetes</taxon>
        <taxon>Streptosporangiales</taxon>
        <taxon>Streptosporangiaceae</taxon>
        <taxon>Sphaerisporangium</taxon>
    </lineage>
</organism>
<keyword evidence="2" id="KW-1185">Reference proteome</keyword>
<proteinExistence type="predicted"/>
<dbReference type="Proteomes" id="UP001500888">
    <property type="component" value="Unassembled WGS sequence"/>
</dbReference>
<evidence type="ECO:0000313" key="1">
    <source>
        <dbReference type="EMBL" id="GAA3793353.1"/>
    </source>
</evidence>
<name>A0ABP7HNL6_9ACTN</name>
<sequence>MGCPVDAHPGWGSIGRREWGFPERGEAGLSRTEEFCAVVGTDCVFGVEGSCAVAGTVGVEGSRAVTEEERCCRGELDGGDLCWMGIGAVARRGGWGRGGGGMVGVFDQSVVALPAPV</sequence>